<organism evidence="7 8">
    <name type="scientific">Zingiber officinale</name>
    <name type="common">Ginger</name>
    <name type="synonym">Amomum zingiber</name>
    <dbReference type="NCBI Taxonomy" id="94328"/>
    <lineage>
        <taxon>Eukaryota</taxon>
        <taxon>Viridiplantae</taxon>
        <taxon>Streptophyta</taxon>
        <taxon>Embryophyta</taxon>
        <taxon>Tracheophyta</taxon>
        <taxon>Spermatophyta</taxon>
        <taxon>Magnoliopsida</taxon>
        <taxon>Liliopsida</taxon>
        <taxon>Zingiberales</taxon>
        <taxon>Zingiberaceae</taxon>
        <taxon>Zingiber</taxon>
    </lineage>
</organism>
<evidence type="ECO:0000256" key="2">
    <source>
        <dbReference type="ARBA" id="ARBA00012483"/>
    </source>
</evidence>
<comment type="catalytic activity">
    <reaction evidence="1">
        <text>S-ubiquitinyl-[E2 ubiquitin-conjugating enzyme]-L-cysteine + [acceptor protein]-L-lysine = [E2 ubiquitin-conjugating enzyme]-L-cysteine + N(6)-ubiquitinyl-[acceptor protein]-L-lysine.</text>
        <dbReference type="EC" id="2.3.2.27"/>
    </reaction>
</comment>
<gene>
    <name evidence="7" type="ORF">ZIOFF_049602</name>
</gene>
<dbReference type="SMART" id="SM00504">
    <property type="entry name" value="Ubox"/>
    <property type="match status" value="1"/>
</dbReference>
<dbReference type="PROSITE" id="PS50011">
    <property type="entry name" value="PROTEIN_KINASE_DOM"/>
    <property type="match status" value="1"/>
</dbReference>
<dbReference type="PANTHER" id="PTHR45647">
    <property type="entry name" value="OS02G0152300 PROTEIN"/>
    <property type="match status" value="1"/>
</dbReference>
<dbReference type="PROSITE" id="PS51698">
    <property type="entry name" value="U_BOX"/>
    <property type="match status" value="1"/>
</dbReference>
<sequence>MMTPYTGEGASEAAVAVAVCGGLGGGRRSRRAVRWAAKYLVPHAHRVVLVHVIPAIASIPSPSGELVPVDCVGKDVVEMYVRDQKSIAQRVFLEFRQLCGTNNIDTVVLEGGDPASALLKYASDSGTKNLVLGSSSNFLRRILKGSDVPTTILKHSSNSCNLFVVSRYKLVVKFANQLPADDANCSTHVEAISHKLLGRRGVGLHAYPTSDQKSFISTYSETSQFSEVHDEGELSNEIVKVPTHKKFGFLDYIKDMSFMVFHSTKKGESSAEVSKLRKELQSTLAKYHQVCDDLFHAKTKVQLLSTECSLAERKVKDALEREKILKKIAAEERAKHLKAVKEVEEAKQLASLVQETLQRQNAEPATAKVSFQKSEIIDFSNSKWCQKYSKDEIEEATDNFSEDKKIGEGSCGSVYKCTLDDTTVAVKVLLHDKRDKREQFLREVEILSRLHHTHMVSLLGVCPENGCLVYEYMENGSLEDVLFGDGKKPLPWTIRFRILCEVALGLSFLHGNKPEPIVHRDLKPGNILLDSNYVSKIGDVGLAKLLSEVVPDGLTEYKETVLAGTFFYMDPEYQRTGTIRPKSDLYAWGMVALQLLTGKHPKGLIMSMEEAIKEGNFTRVLDKSITDWPLAEAESLAKLALRCTQLKCRDRPDLNLEILPELQNMVNEGNGYFKSRQDKIVLPKHCLCPILQEVMDDPYVAADGYTYEYRAIKAWLEQYDTSPVTKQRLSHKYIIRNVSVHSAIQELKLRASLPPLGIN</sequence>
<dbReference type="Pfam" id="PF00582">
    <property type="entry name" value="Usp"/>
    <property type="match status" value="1"/>
</dbReference>
<dbReference type="PROSITE" id="PS00108">
    <property type="entry name" value="PROTEIN_KINASE_ST"/>
    <property type="match status" value="1"/>
</dbReference>
<evidence type="ECO:0000313" key="8">
    <source>
        <dbReference type="Proteomes" id="UP000734854"/>
    </source>
</evidence>
<dbReference type="Proteomes" id="UP000734854">
    <property type="component" value="Unassembled WGS sequence"/>
</dbReference>
<dbReference type="GO" id="GO:0004672">
    <property type="term" value="F:protein kinase activity"/>
    <property type="evidence" value="ECO:0007669"/>
    <property type="project" value="InterPro"/>
</dbReference>
<keyword evidence="4" id="KW-0175">Coiled coil</keyword>
<dbReference type="EMBL" id="JACMSC010000014">
    <property type="protein sequence ID" value="KAG6488359.1"/>
    <property type="molecule type" value="Genomic_DNA"/>
</dbReference>
<proteinExistence type="predicted"/>
<keyword evidence="8" id="KW-1185">Reference proteome</keyword>
<feature type="domain" description="Protein kinase" evidence="5">
    <location>
        <begin position="400"/>
        <end position="673"/>
    </location>
</feature>
<dbReference type="InterPro" id="IPR000719">
    <property type="entry name" value="Prot_kinase_dom"/>
</dbReference>
<reference evidence="7 8" key="1">
    <citation type="submission" date="2020-08" db="EMBL/GenBank/DDBJ databases">
        <title>Plant Genome Project.</title>
        <authorList>
            <person name="Zhang R.-G."/>
        </authorList>
    </citation>
    <scope>NUCLEOTIDE SEQUENCE [LARGE SCALE GENOMIC DNA]</scope>
    <source>
        <tissue evidence="7">Rhizome</tissue>
    </source>
</reference>
<evidence type="ECO:0000259" key="5">
    <source>
        <dbReference type="PROSITE" id="PS50011"/>
    </source>
</evidence>
<dbReference type="GO" id="GO:0061630">
    <property type="term" value="F:ubiquitin protein ligase activity"/>
    <property type="evidence" value="ECO:0007669"/>
    <property type="project" value="UniProtKB-EC"/>
</dbReference>
<dbReference type="SMART" id="SM00220">
    <property type="entry name" value="S_TKc"/>
    <property type="match status" value="1"/>
</dbReference>
<dbReference type="InterPro" id="IPR008271">
    <property type="entry name" value="Ser/Thr_kinase_AS"/>
</dbReference>
<dbReference type="InterPro" id="IPR006016">
    <property type="entry name" value="UspA"/>
</dbReference>
<dbReference type="OrthoDB" id="10064100at2759"/>
<dbReference type="GO" id="GO:0016567">
    <property type="term" value="P:protein ubiquitination"/>
    <property type="evidence" value="ECO:0007669"/>
    <property type="project" value="InterPro"/>
</dbReference>
<dbReference type="PANTHER" id="PTHR45647:SF65">
    <property type="entry name" value="U-BOX DOMAIN-CONTAINING PROTEIN KINASE FAMILY PROTEIN"/>
    <property type="match status" value="1"/>
</dbReference>
<protein>
    <recommendedName>
        <fullName evidence="2">RING-type E3 ubiquitin transferase</fullName>
        <ecNumber evidence="2">2.3.2.27</ecNumber>
    </recommendedName>
</protein>
<evidence type="ECO:0000259" key="6">
    <source>
        <dbReference type="PROSITE" id="PS51698"/>
    </source>
</evidence>
<keyword evidence="3" id="KW-0833">Ubl conjugation pathway</keyword>
<name>A0A8J5KQ15_ZINOF</name>
<dbReference type="Pfam" id="PF00069">
    <property type="entry name" value="Pkinase"/>
    <property type="match status" value="1"/>
</dbReference>
<accession>A0A8J5KQ15</accession>
<evidence type="ECO:0000313" key="7">
    <source>
        <dbReference type="EMBL" id="KAG6488359.1"/>
    </source>
</evidence>
<dbReference type="CDD" id="cd16655">
    <property type="entry name" value="RING-Ubox_WDSUB1-like"/>
    <property type="match status" value="1"/>
</dbReference>
<comment type="caution">
    <text evidence="7">The sequence shown here is derived from an EMBL/GenBank/DDBJ whole genome shotgun (WGS) entry which is preliminary data.</text>
</comment>
<dbReference type="AlphaFoldDB" id="A0A8J5KQ15"/>
<feature type="domain" description="U-box" evidence="6">
    <location>
        <begin position="681"/>
        <end position="754"/>
    </location>
</feature>
<dbReference type="GO" id="GO:0005524">
    <property type="term" value="F:ATP binding"/>
    <property type="evidence" value="ECO:0007669"/>
    <property type="project" value="InterPro"/>
</dbReference>
<dbReference type="InterPro" id="IPR003613">
    <property type="entry name" value="Ubox_domain"/>
</dbReference>
<feature type="coiled-coil region" evidence="4">
    <location>
        <begin position="301"/>
        <end position="363"/>
    </location>
</feature>
<dbReference type="EC" id="2.3.2.27" evidence="2"/>
<dbReference type="InterPro" id="IPR051348">
    <property type="entry name" value="U-box_ubiquitin_ligases"/>
</dbReference>
<evidence type="ECO:0000256" key="1">
    <source>
        <dbReference type="ARBA" id="ARBA00000900"/>
    </source>
</evidence>
<evidence type="ECO:0000256" key="3">
    <source>
        <dbReference type="ARBA" id="ARBA00022786"/>
    </source>
</evidence>
<evidence type="ECO:0000256" key="4">
    <source>
        <dbReference type="SAM" id="Coils"/>
    </source>
</evidence>
<dbReference type="Pfam" id="PF04564">
    <property type="entry name" value="U-box"/>
    <property type="match status" value="1"/>
</dbReference>